<protein>
    <submittedName>
        <fullName evidence="7">Uncharacterized protein</fullName>
    </submittedName>
</protein>
<evidence type="ECO:0000256" key="3">
    <source>
        <dbReference type="ARBA" id="ARBA00022729"/>
    </source>
</evidence>
<organism evidence="7 8">
    <name type="scientific">Cloeon dipterum</name>
    <dbReference type="NCBI Taxonomy" id="197152"/>
    <lineage>
        <taxon>Eukaryota</taxon>
        <taxon>Metazoa</taxon>
        <taxon>Ecdysozoa</taxon>
        <taxon>Arthropoda</taxon>
        <taxon>Hexapoda</taxon>
        <taxon>Insecta</taxon>
        <taxon>Pterygota</taxon>
        <taxon>Palaeoptera</taxon>
        <taxon>Ephemeroptera</taxon>
        <taxon>Pisciforma</taxon>
        <taxon>Baetidae</taxon>
        <taxon>Cloeon</taxon>
    </lineage>
</organism>
<dbReference type="EMBL" id="CADEPI010000224">
    <property type="protein sequence ID" value="CAB3381078.1"/>
    <property type="molecule type" value="Genomic_DNA"/>
</dbReference>
<dbReference type="AlphaFoldDB" id="A0A8S1DSE4"/>
<feature type="compositionally biased region" description="Acidic residues" evidence="5">
    <location>
        <begin position="327"/>
        <end position="346"/>
    </location>
</feature>
<accession>A0A8S1DSE4</accession>
<dbReference type="PANTHER" id="PTHR13055">
    <property type="entry name" value="TUMOR ENDOTHELIAL MARKER 7 RELATED"/>
    <property type="match status" value="1"/>
</dbReference>
<dbReference type="PANTHER" id="PTHR13055:SF12">
    <property type="entry name" value="LD40707P"/>
    <property type="match status" value="1"/>
</dbReference>
<gene>
    <name evidence="7" type="ORF">CLODIP_2_CD11947</name>
</gene>
<evidence type="ECO:0000313" key="8">
    <source>
        <dbReference type="Proteomes" id="UP000494165"/>
    </source>
</evidence>
<reference evidence="7 8" key="1">
    <citation type="submission" date="2020-04" db="EMBL/GenBank/DDBJ databases">
        <authorList>
            <person name="Alioto T."/>
            <person name="Alioto T."/>
            <person name="Gomez Garrido J."/>
        </authorList>
    </citation>
    <scope>NUCLEOTIDE SEQUENCE [LARGE SCALE GENOMIC DNA]</scope>
</reference>
<keyword evidence="2 6" id="KW-0812">Transmembrane</keyword>
<sequence>MGKARFYDLFLFVLITATAFFVSGITSSEKIDEMLDRIKYGIIDFDKNYSMKFHYADYRNNGSIIFLWKNMESEENAINLSDDQFVDGKASIILPFGFPFFDRNVTHVAVTTQGTIQSDEPSVNWTIAPLKAKFGMTRSNISYLHRINETYIQWNNFRFDHAYFKEHDFSFQVRLSASGEIVFVYKKVPYHLKLLREICDCLENEFGVIYSYEDVRPRCSSSRDSIRAEWHRNGCHYAPVDYPLFCNDMAEILISVKDPYPNIWMLIVLSMIAVIFLLTYLQERFANGAFCCTPVEEHLQEHGLEMAPANQPNQPDGNNQAGNQNNDQEEQEAQENEEGPNDEENDPTQIQDSCV</sequence>
<evidence type="ECO:0000256" key="1">
    <source>
        <dbReference type="ARBA" id="ARBA00004479"/>
    </source>
</evidence>
<evidence type="ECO:0000256" key="5">
    <source>
        <dbReference type="SAM" id="MobiDB-lite"/>
    </source>
</evidence>
<evidence type="ECO:0000256" key="6">
    <source>
        <dbReference type="SAM" id="Phobius"/>
    </source>
</evidence>
<keyword evidence="8" id="KW-1185">Reference proteome</keyword>
<feature type="compositionally biased region" description="Low complexity" evidence="5">
    <location>
        <begin position="307"/>
        <end position="326"/>
    </location>
</feature>
<comment type="caution">
    <text evidence="7">The sequence shown here is derived from an EMBL/GenBank/DDBJ whole genome shotgun (WGS) entry which is preliminary data.</text>
</comment>
<dbReference type="GO" id="GO:0016020">
    <property type="term" value="C:membrane"/>
    <property type="evidence" value="ECO:0007669"/>
    <property type="project" value="UniProtKB-SubCell"/>
</dbReference>
<keyword evidence="4 6" id="KW-1133">Transmembrane helix</keyword>
<proteinExistence type="predicted"/>
<evidence type="ECO:0000313" key="7">
    <source>
        <dbReference type="EMBL" id="CAB3381078.1"/>
    </source>
</evidence>
<comment type="subcellular location">
    <subcellularLocation>
        <location evidence="1">Membrane</location>
        <topology evidence="1">Single-pass type I membrane protein</topology>
    </subcellularLocation>
</comment>
<keyword evidence="3" id="KW-0732">Signal</keyword>
<dbReference type="Proteomes" id="UP000494165">
    <property type="component" value="Unassembled WGS sequence"/>
</dbReference>
<feature type="transmembrane region" description="Helical" evidence="6">
    <location>
        <begin position="263"/>
        <end position="281"/>
    </location>
</feature>
<feature type="region of interest" description="Disordered" evidence="5">
    <location>
        <begin position="307"/>
        <end position="355"/>
    </location>
</feature>
<name>A0A8S1DSE4_9INSE</name>
<evidence type="ECO:0000256" key="4">
    <source>
        <dbReference type="ARBA" id="ARBA00022989"/>
    </source>
</evidence>
<keyword evidence="6" id="KW-0472">Membrane</keyword>
<dbReference type="InterPro" id="IPR031152">
    <property type="entry name" value="PLXDC"/>
</dbReference>
<evidence type="ECO:0000256" key="2">
    <source>
        <dbReference type="ARBA" id="ARBA00022692"/>
    </source>
</evidence>